<dbReference type="AlphaFoldDB" id="A0A896AHY4"/>
<dbReference type="PROSITE" id="PS00375">
    <property type="entry name" value="UDPGT"/>
    <property type="match status" value="1"/>
</dbReference>
<evidence type="ECO:0000256" key="5">
    <source>
        <dbReference type="RuleBase" id="RU362057"/>
    </source>
</evidence>
<feature type="domain" description="Glycosyltransferase N-terminal" evidence="6">
    <location>
        <begin position="14"/>
        <end position="61"/>
    </location>
</feature>
<dbReference type="GO" id="GO:0080043">
    <property type="term" value="F:quercetin 3-O-glucosyltransferase activity"/>
    <property type="evidence" value="ECO:0007669"/>
    <property type="project" value="TreeGrafter"/>
</dbReference>
<evidence type="ECO:0000256" key="1">
    <source>
        <dbReference type="ARBA" id="ARBA00009995"/>
    </source>
</evidence>
<dbReference type="EMBL" id="MT075695">
    <property type="protein sequence ID" value="QSB46679.1"/>
    <property type="molecule type" value="mRNA"/>
</dbReference>
<dbReference type="Pfam" id="PF26168">
    <property type="entry name" value="Glyco_transf_N"/>
    <property type="match status" value="1"/>
</dbReference>
<reference evidence="7" key="1">
    <citation type="journal article" date="2020" name="Org. Chem. Front.">
        <title>Discovery and characterization of four glycosyltransferases involved in anthraquinone glycoside biosynthesis in Rubia yunnanensis.</title>
        <authorList>
            <person name="Yi S."/>
            <person name="Kuang T."/>
            <person name="Miao Y."/>
            <person name="Xu Y."/>
            <person name="Wang Z."/>
            <person name="Dong L.-B."/>
            <person name="Tan N."/>
        </authorList>
    </citation>
    <scope>NUCLEOTIDE SEQUENCE</scope>
    <source>
        <strain evidence="7">RyUGT20</strain>
        <tissue evidence="7">Root</tissue>
    </source>
</reference>
<proteinExistence type="evidence at transcript level"/>
<organism evidence="7">
    <name type="scientific">Rubia yunnanensis</name>
    <dbReference type="NCBI Taxonomy" id="1650721"/>
    <lineage>
        <taxon>Eukaryota</taxon>
        <taxon>Viridiplantae</taxon>
        <taxon>Streptophyta</taxon>
        <taxon>Embryophyta</taxon>
        <taxon>Tracheophyta</taxon>
        <taxon>Spermatophyta</taxon>
        <taxon>Magnoliopsida</taxon>
        <taxon>eudicotyledons</taxon>
        <taxon>Gunneridae</taxon>
        <taxon>Pentapetalae</taxon>
        <taxon>asterids</taxon>
        <taxon>lamiids</taxon>
        <taxon>Gentianales</taxon>
        <taxon>Rubiaceae</taxon>
        <taxon>Rubioideae</taxon>
        <taxon>Rubieae</taxon>
        <taxon>Rubia</taxon>
    </lineage>
</organism>
<evidence type="ECO:0000256" key="2">
    <source>
        <dbReference type="ARBA" id="ARBA00022676"/>
    </source>
</evidence>
<protein>
    <recommendedName>
        <fullName evidence="5">Glycosyltransferase</fullName>
        <ecNumber evidence="5">2.4.1.-</ecNumber>
    </recommendedName>
</protein>
<dbReference type="EC" id="2.4.1.-" evidence="5"/>
<gene>
    <name evidence="7" type="primary">UGT84A64</name>
</gene>
<dbReference type="Pfam" id="PF00201">
    <property type="entry name" value="UDPGT"/>
    <property type="match status" value="1"/>
</dbReference>
<evidence type="ECO:0000259" key="6">
    <source>
        <dbReference type="Pfam" id="PF26168"/>
    </source>
</evidence>
<evidence type="ECO:0000256" key="4">
    <source>
        <dbReference type="RuleBase" id="RU003718"/>
    </source>
</evidence>
<name>A0A896AHY4_9GENT</name>
<sequence>MVAQTYDTNALPHVFLVSFPAQGHVNPLLRLGKILASKGMLVTLSAPDSIGDQIRKSNQNISGEPTPYGGGMIRFEFFDDESHKFPDPEDLCANLEFVGKQKLAEMIQNTAESGSPVCCLIYSCFIPWVAEVGESLGIPSAPLWVQSAACFSAYYHFYNNLVPFPTESEPELDVQLPYMPLLKHDEIPSFLHPWTQYPSLTSSILGMFKHLPKNSCVLMESFQELENKEIQYLSKLCPIKPIGPLFKYPTDKSTNVSVNVYKADDCTEWLDSRPDSSVVYLSFGSAVILKQEQVTEIAHGLLNSGVSFLWVMRPPLAQLPENFLEMAGEKGKVVQWSNQQQVLAHPSVACFVTHCGWNSTMETLSSGMPVITFPNLGDQVTDAKYLVDVFKVGIRLSRGDFDKRIIPRNEVEKCLIEATTGPKAAEMKQNALKYKKAAEEAVAEGGSSTLNLLDFINDLTVDIQTVTLG</sequence>
<comment type="similarity">
    <text evidence="1 4">Belongs to the UDP-glycosyltransferase family.</text>
</comment>
<dbReference type="InterPro" id="IPR035595">
    <property type="entry name" value="UDP_glycos_trans_CS"/>
</dbReference>
<dbReference type="SUPFAM" id="SSF53756">
    <property type="entry name" value="UDP-Glycosyltransferase/glycogen phosphorylase"/>
    <property type="match status" value="1"/>
</dbReference>
<evidence type="ECO:0000313" key="7">
    <source>
        <dbReference type="EMBL" id="QSB46679.1"/>
    </source>
</evidence>
<dbReference type="InterPro" id="IPR002213">
    <property type="entry name" value="UDP_glucos_trans"/>
</dbReference>
<accession>A0A896AHY4</accession>
<keyword evidence="2 4" id="KW-0328">Glycosyltransferase</keyword>
<dbReference type="InterPro" id="IPR058980">
    <property type="entry name" value="Glyco_transf_N"/>
</dbReference>
<dbReference type="PANTHER" id="PTHR11926">
    <property type="entry name" value="GLUCOSYL/GLUCURONOSYL TRANSFERASES"/>
    <property type="match status" value="1"/>
</dbReference>
<dbReference type="FunFam" id="3.40.50.2000:FF:000019">
    <property type="entry name" value="Glycosyltransferase"/>
    <property type="match status" value="1"/>
</dbReference>
<dbReference type="GO" id="GO:0080044">
    <property type="term" value="F:quercetin 7-O-glucosyltransferase activity"/>
    <property type="evidence" value="ECO:0007669"/>
    <property type="project" value="TreeGrafter"/>
</dbReference>
<evidence type="ECO:0000256" key="3">
    <source>
        <dbReference type="ARBA" id="ARBA00022679"/>
    </source>
</evidence>
<dbReference type="PANTHER" id="PTHR11926:SF986">
    <property type="entry name" value="UDP-GLYCOSYLTRANSFERASE 84A1"/>
    <property type="match status" value="1"/>
</dbReference>
<dbReference type="Gene3D" id="3.40.50.2000">
    <property type="entry name" value="Glycogen Phosphorylase B"/>
    <property type="match status" value="2"/>
</dbReference>
<dbReference type="CDD" id="cd03784">
    <property type="entry name" value="GT1_Gtf-like"/>
    <property type="match status" value="1"/>
</dbReference>
<keyword evidence="3 4" id="KW-0808">Transferase</keyword>